<dbReference type="AlphaFoldDB" id="A0A2G5DXR1"/>
<evidence type="ECO:0000256" key="2">
    <source>
        <dbReference type="SAM" id="SignalP"/>
    </source>
</evidence>
<dbReference type="SUPFAM" id="SSF51069">
    <property type="entry name" value="Carbonic anhydrase"/>
    <property type="match status" value="1"/>
</dbReference>
<dbReference type="Proteomes" id="UP000230069">
    <property type="component" value="Unassembled WGS sequence"/>
</dbReference>
<evidence type="ECO:0000256" key="1">
    <source>
        <dbReference type="SAM" id="MobiDB-lite"/>
    </source>
</evidence>
<dbReference type="PANTHER" id="PTHR18952:SF271">
    <property type="entry name" value="ALPHA CARBONIC ANHYDRASE 4-RELATED"/>
    <property type="match status" value="1"/>
</dbReference>
<organism evidence="4 5">
    <name type="scientific">Aquilegia coerulea</name>
    <name type="common">Rocky mountain columbine</name>
    <dbReference type="NCBI Taxonomy" id="218851"/>
    <lineage>
        <taxon>Eukaryota</taxon>
        <taxon>Viridiplantae</taxon>
        <taxon>Streptophyta</taxon>
        <taxon>Embryophyta</taxon>
        <taxon>Tracheophyta</taxon>
        <taxon>Spermatophyta</taxon>
        <taxon>Magnoliopsida</taxon>
        <taxon>Ranunculales</taxon>
        <taxon>Ranunculaceae</taxon>
        <taxon>Thalictroideae</taxon>
        <taxon>Aquilegia</taxon>
    </lineage>
</organism>
<dbReference type="FunCoup" id="A0A2G5DXR1">
    <property type="interactions" value="40"/>
</dbReference>
<dbReference type="GO" id="GO:0008270">
    <property type="term" value="F:zinc ion binding"/>
    <property type="evidence" value="ECO:0007669"/>
    <property type="project" value="InterPro"/>
</dbReference>
<name>A0A2G5DXR1_AQUCA</name>
<dbReference type="GO" id="GO:0006730">
    <property type="term" value="P:one-carbon metabolic process"/>
    <property type="evidence" value="ECO:0007669"/>
    <property type="project" value="TreeGrafter"/>
</dbReference>
<feature type="chain" id="PRO_5013626546" description="Alpha-carbonic anhydrase domain-containing protein" evidence="2">
    <location>
        <begin position="27"/>
        <end position="282"/>
    </location>
</feature>
<dbReference type="InParanoid" id="A0A2G5DXR1"/>
<dbReference type="STRING" id="218851.A0A2G5DXR1"/>
<dbReference type="InterPro" id="IPR001148">
    <property type="entry name" value="CA_dom"/>
</dbReference>
<feature type="domain" description="Alpha-carbonic anhydrase" evidence="3">
    <location>
        <begin position="50"/>
        <end position="281"/>
    </location>
</feature>
<keyword evidence="2" id="KW-0732">Signal</keyword>
<proteinExistence type="predicted"/>
<dbReference type="GO" id="GO:0004089">
    <property type="term" value="F:carbonate dehydratase activity"/>
    <property type="evidence" value="ECO:0007669"/>
    <property type="project" value="InterPro"/>
</dbReference>
<dbReference type="InterPro" id="IPR036398">
    <property type="entry name" value="CA_dom_sf"/>
</dbReference>
<reference evidence="4 5" key="1">
    <citation type="submission" date="2017-09" db="EMBL/GenBank/DDBJ databases">
        <title>WGS assembly of Aquilegia coerulea Goldsmith.</title>
        <authorList>
            <person name="Hodges S."/>
            <person name="Kramer E."/>
            <person name="Nordborg M."/>
            <person name="Tomkins J."/>
            <person name="Borevitz J."/>
            <person name="Derieg N."/>
            <person name="Yan J."/>
            <person name="Mihaltcheva S."/>
            <person name="Hayes R.D."/>
            <person name="Rokhsar D."/>
        </authorList>
    </citation>
    <scope>NUCLEOTIDE SEQUENCE [LARGE SCALE GENOMIC DNA]</scope>
    <source>
        <strain evidence="5">cv. Goldsmith</strain>
    </source>
</reference>
<feature type="region of interest" description="Disordered" evidence="1">
    <location>
        <begin position="256"/>
        <end position="282"/>
    </location>
</feature>
<protein>
    <recommendedName>
        <fullName evidence="3">Alpha-carbonic anhydrase domain-containing protein</fullName>
    </recommendedName>
</protein>
<dbReference type="PANTHER" id="PTHR18952">
    <property type="entry name" value="CARBONIC ANHYDRASE"/>
    <property type="match status" value="1"/>
</dbReference>
<gene>
    <name evidence="4" type="ORF">AQUCO_01400727v1</name>
</gene>
<accession>A0A2G5DXR1</accession>
<dbReference type="InterPro" id="IPR023561">
    <property type="entry name" value="Carbonic_anhydrase_a-class"/>
</dbReference>
<dbReference type="InterPro" id="IPR041891">
    <property type="entry name" value="Alpha_CA_prokaryot-like"/>
</dbReference>
<evidence type="ECO:0000259" key="3">
    <source>
        <dbReference type="PROSITE" id="PS51144"/>
    </source>
</evidence>
<sequence>MVTRKTTILLFITSLFLFSVLPSCRASGLVLGKGTLLNKGDKGPEPENEKEFTYIQKGGKGPQLWGKIHPDWGICENGGLQSPIDISNDKVEIVRSLANLKMKYKPTLAAVKNRGHDIMLKWKGDAGSINIDGTEYSLKQCHWHAPAEHTFNGTRHALELHMVHQTSDGKTAVVGVTYKLGKPNKFLKKVVPHITKVGAEEKDVGIVNPGDIKAGTNRYYRYLGSLTVPPCTEGVVWTVLKQVKTVSEDQVKALHDAVQEDSKPNARPTQAQKGRPVKLYTP</sequence>
<feature type="signal peptide" evidence="2">
    <location>
        <begin position="1"/>
        <end position="26"/>
    </location>
</feature>
<dbReference type="CDD" id="cd03124">
    <property type="entry name" value="alpha_CA_prokaryotic_like"/>
    <property type="match status" value="1"/>
</dbReference>
<evidence type="ECO:0000313" key="4">
    <source>
        <dbReference type="EMBL" id="PIA48319.1"/>
    </source>
</evidence>
<dbReference type="OrthoDB" id="429145at2759"/>
<dbReference type="EMBL" id="KZ305031">
    <property type="protein sequence ID" value="PIA48319.1"/>
    <property type="molecule type" value="Genomic_DNA"/>
</dbReference>
<dbReference type="SMART" id="SM01057">
    <property type="entry name" value="Carb_anhydrase"/>
    <property type="match status" value="1"/>
</dbReference>
<dbReference type="Pfam" id="PF00194">
    <property type="entry name" value="Carb_anhydrase"/>
    <property type="match status" value="1"/>
</dbReference>
<evidence type="ECO:0000313" key="5">
    <source>
        <dbReference type="Proteomes" id="UP000230069"/>
    </source>
</evidence>
<dbReference type="PROSITE" id="PS51144">
    <property type="entry name" value="ALPHA_CA_2"/>
    <property type="match status" value="1"/>
</dbReference>
<keyword evidence="5" id="KW-1185">Reference proteome</keyword>
<dbReference type="Gene3D" id="3.10.200.10">
    <property type="entry name" value="Alpha carbonic anhydrase"/>
    <property type="match status" value="1"/>
</dbReference>